<accession>A0AAD9Q5D3</accession>
<keyword evidence="2" id="KW-1185">Reference proteome</keyword>
<sequence>MKIKRYESNTLVPTIPENRRRTYSETLDYFKPSCCGFVVKVVVDVQVYESISSLGDHRMAGSKEYLEISEFKVEVDNGDTSCLIERLKRDTEEVRLNV</sequence>
<reference evidence="1" key="2">
    <citation type="journal article" date="2023" name="Science">
        <title>Genomic signatures of disease resistance in endangered staghorn corals.</title>
        <authorList>
            <person name="Vollmer S.V."/>
            <person name="Selwyn J.D."/>
            <person name="Despard B.A."/>
            <person name="Roesel C.L."/>
        </authorList>
    </citation>
    <scope>NUCLEOTIDE SEQUENCE</scope>
    <source>
        <strain evidence="1">K2</strain>
    </source>
</reference>
<dbReference type="EMBL" id="JARQWQ010000065">
    <property type="protein sequence ID" value="KAK2555067.1"/>
    <property type="molecule type" value="Genomic_DNA"/>
</dbReference>
<evidence type="ECO:0000313" key="1">
    <source>
        <dbReference type="EMBL" id="KAK2555067.1"/>
    </source>
</evidence>
<dbReference type="Proteomes" id="UP001249851">
    <property type="component" value="Unassembled WGS sequence"/>
</dbReference>
<evidence type="ECO:0000313" key="2">
    <source>
        <dbReference type="Proteomes" id="UP001249851"/>
    </source>
</evidence>
<name>A0AAD9Q5D3_ACRCE</name>
<gene>
    <name evidence="1" type="ORF">P5673_023419</name>
</gene>
<protein>
    <submittedName>
        <fullName evidence="1">Uncharacterized protein</fullName>
    </submittedName>
</protein>
<comment type="caution">
    <text evidence="1">The sequence shown here is derived from an EMBL/GenBank/DDBJ whole genome shotgun (WGS) entry which is preliminary data.</text>
</comment>
<dbReference type="AlphaFoldDB" id="A0AAD9Q5D3"/>
<reference evidence="1" key="1">
    <citation type="journal article" date="2023" name="G3 (Bethesda)">
        <title>Whole genome assembly and annotation of the endangered Caribbean coral Acropora cervicornis.</title>
        <authorList>
            <person name="Selwyn J.D."/>
            <person name="Vollmer S.V."/>
        </authorList>
    </citation>
    <scope>NUCLEOTIDE SEQUENCE</scope>
    <source>
        <strain evidence="1">K2</strain>
    </source>
</reference>
<organism evidence="1 2">
    <name type="scientific">Acropora cervicornis</name>
    <name type="common">Staghorn coral</name>
    <dbReference type="NCBI Taxonomy" id="6130"/>
    <lineage>
        <taxon>Eukaryota</taxon>
        <taxon>Metazoa</taxon>
        <taxon>Cnidaria</taxon>
        <taxon>Anthozoa</taxon>
        <taxon>Hexacorallia</taxon>
        <taxon>Scleractinia</taxon>
        <taxon>Astrocoeniina</taxon>
        <taxon>Acroporidae</taxon>
        <taxon>Acropora</taxon>
    </lineage>
</organism>
<proteinExistence type="predicted"/>